<dbReference type="Pfam" id="PF21294">
    <property type="entry name" value="Polysacc_lyase_14"/>
    <property type="match status" value="1"/>
</dbReference>
<feature type="signal peptide" evidence="1">
    <location>
        <begin position="1"/>
        <end position="20"/>
    </location>
</feature>
<dbReference type="Gene3D" id="2.60.120.200">
    <property type="match status" value="1"/>
</dbReference>
<evidence type="ECO:0000313" key="3">
    <source>
        <dbReference type="EMBL" id="KDQ20233.1"/>
    </source>
</evidence>
<proteinExistence type="predicted"/>
<dbReference type="STRING" id="930990.A0A067MWW2"/>
<evidence type="ECO:0000313" key="4">
    <source>
        <dbReference type="Proteomes" id="UP000027195"/>
    </source>
</evidence>
<evidence type="ECO:0000259" key="2">
    <source>
        <dbReference type="Pfam" id="PF21294"/>
    </source>
</evidence>
<keyword evidence="3" id="KW-0456">Lyase</keyword>
<keyword evidence="1" id="KW-0732">Signal</keyword>
<protein>
    <submittedName>
        <fullName evidence="3">Polysaccharide lyase family 14 protein</fullName>
    </submittedName>
</protein>
<gene>
    <name evidence="3" type="ORF">BOTBODRAFT_184191</name>
</gene>
<dbReference type="InterPro" id="IPR048958">
    <property type="entry name" value="Polysacc_lyase_14"/>
</dbReference>
<dbReference type="EMBL" id="KL198018">
    <property type="protein sequence ID" value="KDQ20233.1"/>
    <property type="molecule type" value="Genomic_DNA"/>
</dbReference>
<dbReference type="Proteomes" id="UP000027195">
    <property type="component" value="Unassembled WGS sequence"/>
</dbReference>
<dbReference type="PANTHER" id="PTHR40124:SF1">
    <property type="entry name" value="DISAGGREGATASE RELATED REPEAT PROTEIN"/>
    <property type="match status" value="1"/>
</dbReference>
<organism evidence="3 4">
    <name type="scientific">Botryobasidium botryosum (strain FD-172 SS1)</name>
    <dbReference type="NCBI Taxonomy" id="930990"/>
    <lineage>
        <taxon>Eukaryota</taxon>
        <taxon>Fungi</taxon>
        <taxon>Dikarya</taxon>
        <taxon>Basidiomycota</taxon>
        <taxon>Agaricomycotina</taxon>
        <taxon>Agaricomycetes</taxon>
        <taxon>Cantharellales</taxon>
        <taxon>Botryobasidiaceae</taxon>
        <taxon>Botryobasidium</taxon>
    </lineage>
</organism>
<sequence>MKVPALLATSAGVLATLAHGAPSSAKAGPNSKDLFPVPFKSAFTTSSYTGPHVQNVEFVDKALGVVKVSSGTTHKVVLSPDTSDGLSKAWEAFYPKDSMNPSSDIRGGFGFYMAGPSSFAYTSATEALFSYSVYFEPGFQFNLGGKIPGLYGGATADLAYGCSGGRQDGRDKCFSLRFMWRKEGDGELYAYLPTAPENDAVLLKVPPFSERNPDYGFSVGRGSWKFIPGEWATMAQGVKLNDIGKANGEIEIWVNGKVVIKATGIVIRQGSNESVIRGAHFQTFFGGSTDEWNSPKDQYAYFSDISGGILA</sequence>
<keyword evidence="4" id="KW-1185">Reference proteome</keyword>
<reference evidence="4" key="1">
    <citation type="journal article" date="2014" name="Proc. Natl. Acad. Sci. U.S.A.">
        <title>Extensive sampling of basidiomycete genomes demonstrates inadequacy of the white-rot/brown-rot paradigm for wood decay fungi.</title>
        <authorList>
            <person name="Riley R."/>
            <person name="Salamov A.A."/>
            <person name="Brown D.W."/>
            <person name="Nagy L.G."/>
            <person name="Floudas D."/>
            <person name="Held B.W."/>
            <person name="Levasseur A."/>
            <person name="Lombard V."/>
            <person name="Morin E."/>
            <person name="Otillar R."/>
            <person name="Lindquist E.A."/>
            <person name="Sun H."/>
            <person name="LaButti K.M."/>
            <person name="Schmutz J."/>
            <person name="Jabbour D."/>
            <person name="Luo H."/>
            <person name="Baker S.E."/>
            <person name="Pisabarro A.G."/>
            <person name="Walton J.D."/>
            <person name="Blanchette R.A."/>
            <person name="Henrissat B."/>
            <person name="Martin F."/>
            <person name="Cullen D."/>
            <person name="Hibbett D.S."/>
            <person name="Grigoriev I.V."/>
        </authorList>
    </citation>
    <scope>NUCLEOTIDE SEQUENCE [LARGE SCALE GENOMIC DNA]</scope>
    <source>
        <strain evidence="4">FD-172 SS1</strain>
    </source>
</reference>
<dbReference type="InParanoid" id="A0A067MWW2"/>
<dbReference type="HOGENOM" id="CLU_049744_0_1_1"/>
<feature type="domain" description="Polysaccharide lyase 14" evidence="2">
    <location>
        <begin position="87"/>
        <end position="305"/>
    </location>
</feature>
<dbReference type="GO" id="GO:0016829">
    <property type="term" value="F:lyase activity"/>
    <property type="evidence" value="ECO:0007669"/>
    <property type="project" value="UniProtKB-KW"/>
</dbReference>
<dbReference type="AlphaFoldDB" id="A0A067MWW2"/>
<name>A0A067MWW2_BOTB1</name>
<dbReference type="OrthoDB" id="3337916at2759"/>
<evidence type="ECO:0000256" key="1">
    <source>
        <dbReference type="SAM" id="SignalP"/>
    </source>
</evidence>
<dbReference type="PANTHER" id="PTHR40124">
    <property type="match status" value="1"/>
</dbReference>
<accession>A0A067MWW2</accession>
<feature type="chain" id="PRO_5001646020" evidence="1">
    <location>
        <begin position="21"/>
        <end position="311"/>
    </location>
</feature>